<dbReference type="PANTHER" id="PTHR15904:SF18">
    <property type="entry name" value="PROTEIN FAM13A"/>
    <property type="match status" value="1"/>
</dbReference>
<dbReference type="Pfam" id="PF20049">
    <property type="entry name" value="DUF6451"/>
    <property type="match status" value="1"/>
</dbReference>
<dbReference type="InterPro" id="IPR043502">
    <property type="entry name" value="DNA/RNA_pol_sf"/>
</dbReference>
<dbReference type="CDD" id="cd01650">
    <property type="entry name" value="RT_nLTR_like"/>
    <property type="match status" value="1"/>
</dbReference>
<feature type="region of interest" description="Disordered" evidence="3">
    <location>
        <begin position="901"/>
        <end position="937"/>
    </location>
</feature>
<evidence type="ECO:0000313" key="7">
    <source>
        <dbReference type="Proteomes" id="UP001497482"/>
    </source>
</evidence>
<dbReference type="InterPro" id="IPR000198">
    <property type="entry name" value="RhoGAP_dom"/>
</dbReference>
<proteinExistence type="inferred from homology"/>
<dbReference type="Pfam" id="PF26116">
    <property type="entry name" value="FAM13A"/>
    <property type="match status" value="1"/>
</dbReference>
<feature type="region of interest" description="Disordered" evidence="3">
    <location>
        <begin position="655"/>
        <end position="805"/>
    </location>
</feature>
<feature type="compositionally biased region" description="Polar residues" evidence="3">
    <location>
        <begin position="873"/>
        <end position="888"/>
    </location>
</feature>
<evidence type="ECO:0000256" key="3">
    <source>
        <dbReference type="SAM" id="MobiDB-lite"/>
    </source>
</evidence>
<evidence type="ECO:0000259" key="4">
    <source>
        <dbReference type="PROSITE" id="PS50238"/>
    </source>
</evidence>
<dbReference type="InterPro" id="IPR039102">
    <property type="entry name" value="FAM13"/>
</dbReference>
<comment type="similarity">
    <text evidence="1">Belongs to the FAM13 family.</text>
</comment>
<dbReference type="GO" id="GO:0007165">
    <property type="term" value="P:signal transduction"/>
    <property type="evidence" value="ECO:0007669"/>
    <property type="project" value="InterPro"/>
</dbReference>
<evidence type="ECO:0000313" key="6">
    <source>
        <dbReference type="EMBL" id="CAL1601099.1"/>
    </source>
</evidence>
<feature type="compositionally biased region" description="Basic residues" evidence="3">
    <location>
        <begin position="699"/>
        <end position="709"/>
    </location>
</feature>
<dbReference type="PANTHER" id="PTHR15904">
    <property type="entry name" value="FAM13"/>
    <property type="match status" value="1"/>
</dbReference>
<feature type="compositionally biased region" description="Basic and acidic residues" evidence="3">
    <location>
        <begin position="914"/>
        <end position="923"/>
    </location>
</feature>
<dbReference type="Gene3D" id="1.10.555.10">
    <property type="entry name" value="Rho GTPase activation protein"/>
    <property type="match status" value="2"/>
</dbReference>
<dbReference type="SMART" id="SM00324">
    <property type="entry name" value="RhoGAP"/>
    <property type="match status" value="1"/>
</dbReference>
<sequence>MGAGALTICHNKAAVKVKEDMLKMVQIPILKPRGTVNKQARVFGKSLSELQEQGLLKDGLPLVVRRMVEHLRTHGVTQEGLFRVNGNVRAVELLRQRLDREDMEEDMEELGQEADVSAVASLLKLYLRELPQALITPAVQQALIHHYQVDQQAGFRKERSCTDQIATLRIILEQSLEWNSPMYVNFIDYEKAFDSVDRQSLWKLLRHYGVPEKITNIIRKSYEGMTCRIVHGRQLTDAFGVRTGVRQGCLLSPCLFLLAIDWVMKTSTNQMRNGIQWTLWEQLDDLDFADDLALLSHTHQQMQEKTSRVANNSARLGLHINRGKSKVFKINASNNTPITVQGEALEEVDSFTYLGSILDKYGGTDEDVRTRIGKARTAFQQLKNIWGSSTISITTKIRLFNTIVKPILLYGAETWRTTVVTIKRIQVFINSCLRKILKIRWPEKISNEELWTKTNQQPVDEAILQRRWRWIGHTLRKSASSITRQSLTWNPQGKRKRGRPRNTWRRDLDADVKQMGKTWGQLERLAQNRDAWRKLVGGLYCGESGSCSDVANLLKRLPEVHFSLLRYLCYFLTQVECNHKENRMTAHNLATVFGPSVFHVAASFEAMKDQTTCNKILVKLIQNYSSIFETEVDIEHYLEDFPNLIVVKEAQSTEGDTRQLWSRPDSITPQPAPRIKHGTITSTTKSQSQQQLNTDAPKPRSRKAKVRKSQRSDTAGDQVLPKSDRSAGEPNVRPVSRPVIRSPERSEAALKPRLCCHQSKAPNPYSVDTSSSNGMGSVRSAQEEDCDDDDKERPISPFYRSHLLSPRHRTPDAVDYLEGTIRSTVEQHLFGVNGWRGQRSRVSSPCPKSPEGTPSSARERRRSQRQRDAQSPCHRSSAASARTDTNKENIQSIHRFSAGAELVESSGHCSPVERTPRAKEWRHSPMLLPLSDNQDTHAEPYETSAYMEAFQNRNDTTLESPSPSTLRMKIQESPVACDSGRVGGGGSDPDCDKSGCEDVPRLDLTALTEDNNWGEPVPAYPLLQRECMDREEARLSPHGGGRLIRQLLDEDSDPMVSPRFYAYGHGQQYLEDTEVPPSPPNAHSFVSRRRSSSLGSCDDDQEELTSLQLTKRIHVLKKKIHRFDEKFEEERKYRPSHSDKAANPEVLRWVTELSKLRKMLKEQRILKSEEDLTPVTRQRSNTLPKSFGSKLEKTPKPPADITLENIQKKLQEKRAEVNRPEDIKDMTREQIAAEKVALQKSLLYYENIHGRPVTKNERQTMKPLYDRYRLVKQILCRASTIPVIGSPSSKRRGPLLQPIIEGETALFFDDIKEEEDGSEDDSDVKTQVTVTVRADLSALSFMERMDEEVDGFISPVDDLSPSPNSADMGLSNLHAATIEELVEQLQETREEKKRLRKNLKEFEDQFFRQNGRNVQKEDRSPLAVEYSEYKHVKAKLRLLEVLISKRDSSKII</sequence>
<feature type="compositionally biased region" description="Low complexity" evidence="3">
    <location>
        <begin position="679"/>
        <end position="691"/>
    </location>
</feature>
<evidence type="ECO:0000256" key="1">
    <source>
        <dbReference type="ARBA" id="ARBA00007549"/>
    </source>
</evidence>
<dbReference type="SUPFAM" id="SSF48350">
    <property type="entry name" value="GTPase activation domain, GAP"/>
    <property type="match status" value="1"/>
</dbReference>
<feature type="domain" description="Rho-GAP" evidence="4">
    <location>
        <begin position="45"/>
        <end position="628"/>
    </location>
</feature>
<reference evidence="6 7" key="1">
    <citation type="submission" date="2024-04" db="EMBL/GenBank/DDBJ databases">
        <authorList>
            <person name="Waldvogel A.-M."/>
            <person name="Schoenle A."/>
        </authorList>
    </citation>
    <scope>NUCLEOTIDE SEQUENCE [LARGE SCALE GENOMIC DNA]</scope>
</reference>
<dbReference type="Pfam" id="PF00078">
    <property type="entry name" value="RVT_1"/>
    <property type="match status" value="1"/>
</dbReference>
<feature type="domain" description="Reverse transcriptase" evidence="5">
    <location>
        <begin position="1"/>
        <end position="358"/>
    </location>
</feature>
<dbReference type="PROSITE" id="PS50878">
    <property type="entry name" value="RT_POL"/>
    <property type="match status" value="1"/>
</dbReference>
<evidence type="ECO:0000256" key="2">
    <source>
        <dbReference type="SAM" id="Coils"/>
    </source>
</evidence>
<dbReference type="SUPFAM" id="SSF56672">
    <property type="entry name" value="DNA/RNA polymerases"/>
    <property type="match status" value="1"/>
</dbReference>
<feature type="coiled-coil region" evidence="2">
    <location>
        <begin position="1371"/>
        <end position="1405"/>
    </location>
</feature>
<dbReference type="Pfam" id="PF00620">
    <property type="entry name" value="RhoGAP"/>
    <property type="match status" value="1"/>
</dbReference>
<feature type="compositionally biased region" description="Polar residues" evidence="3">
    <location>
        <begin position="766"/>
        <end position="775"/>
    </location>
</feature>
<keyword evidence="7" id="KW-1185">Reference proteome</keyword>
<evidence type="ECO:0000259" key="5">
    <source>
        <dbReference type="PROSITE" id="PS50878"/>
    </source>
</evidence>
<feature type="region of interest" description="Disordered" evidence="3">
    <location>
        <begin position="1176"/>
        <end position="1198"/>
    </location>
</feature>
<dbReference type="InterPro" id="IPR008936">
    <property type="entry name" value="Rho_GTPase_activation_prot"/>
</dbReference>
<protein>
    <recommendedName>
        <fullName evidence="8">Rho-GAP domain-containing protein</fullName>
    </recommendedName>
</protein>
<dbReference type="InterPro" id="IPR045609">
    <property type="entry name" value="DUF6451"/>
</dbReference>
<dbReference type="InterPro" id="IPR000477">
    <property type="entry name" value="RT_dom"/>
</dbReference>
<evidence type="ECO:0008006" key="8">
    <source>
        <dbReference type="Google" id="ProtNLM"/>
    </source>
</evidence>
<dbReference type="EMBL" id="OZ035825">
    <property type="protein sequence ID" value="CAL1601099.1"/>
    <property type="molecule type" value="Genomic_DNA"/>
</dbReference>
<dbReference type="PROSITE" id="PS50238">
    <property type="entry name" value="RHOGAP"/>
    <property type="match status" value="1"/>
</dbReference>
<dbReference type="Proteomes" id="UP001497482">
    <property type="component" value="Chromosome 3"/>
</dbReference>
<name>A0AAV2LKR6_KNICA</name>
<keyword evidence="2" id="KW-0175">Coiled coil</keyword>
<feature type="region of interest" description="Disordered" evidence="3">
    <location>
        <begin position="836"/>
        <end position="888"/>
    </location>
</feature>
<dbReference type="InterPro" id="IPR059029">
    <property type="entry name" value="FAM13A_dom"/>
</dbReference>
<accession>A0AAV2LKR6</accession>
<gene>
    <name evidence="6" type="ORF">KC01_LOCUS29130</name>
</gene>
<organism evidence="6 7">
    <name type="scientific">Knipowitschia caucasica</name>
    <name type="common">Caucasian dwarf goby</name>
    <name type="synonym">Pomatoschistus caucasicus</name>
    <dbReference type="NCBI Taxonomy" id="637954"/>
    <lineage>
        <taxon>Eukaryota</taxon>
        <taxon>Metazoa</taxon>
        <taxon>Chordata</taxon>
        <taxon>Craniata</taxon>
        <taxon>Vertebrata</taxon>
        <taxon>Euteleostomi</taxon>
        <taxon>Actinopterygii</taxon>
        <taxon>Neopterygii</taxon>
        <taxon>Teleostei</taxon>
        <taxon>Neoteleostei</taxon>
        <taxon>Acanthomorphata</taxon>
        <taxon>Gobiaria</taxon>
        <taxon>Gobiiformes</taxon>
        <taxon>Gobioidei</taxon>
        <taxon>Gobiidae</taxon>
        <taxon>Gobiinae</taxon>
        <taxon>Knipowitschia</taxon>
    </lineage>
</organism>